<gene>
    <name evidence="1" type="ORF">HPB50_012081</name>
</gene>
<reference evidence="1" key="1">
    <citation type="submission" date="2020-05" db="EMBL/GenBank/DDBJ databases">
        <title>Large-scale comparative analyses of tick genomes elucidate their genetic diversity and vector capacities.</title>
        <authorList>
            <person name="Jia N."/>
            <person name="Wang J."/>
            <person name="Shi W."/>
            <person name="Du L."/>
            <person name="Sun Y."/>
            <person name="Zhan W."/>
            <person name="Jiang J."/>
            <person name="Wang Q."/>
            <person name="Zhang B."/>
            <person name="Ji P."/>
            <person name="Sakyi L.B."/>
            <person name="Cui X."/>
            <person name="Yuan T."/>
            <person name="Jiang B."/>
            <person name="Yang W."/>
            <person name="Lam T.T.-Y."/>
            <person name="Chang Q."/>
            <person name="Ding S."/>
            <person name="Wang X."/>
            <person name="Zhu J."/>
            <person name="Ruan X."/>
            <person name="Zhao L."/>
            <person name="Wei J."/>
            <person name="Que T."/>
            <person name="Du C."/>
            <person name="Cheng J."/>
            <person name="Dai P."/>
            <person name="Han X."/>
            <person name="Huang E."/>
            <person name="Gao Y."/>
            <person name="Liu J."/>
            <person name="Shao H."/>
            <person name="Ye R."/>
            <person name="Li L."/>
            <person name="Wei W."/>
            <person name="Wang X."/>
            <person name="Wang C."/>
            <person name="Yang T."/>
            <person name="Huo Q."/>
            <person name="Li W."/>
            <person name="Guo W."/>
            <person name="Chen H."/>
            <person name="Zhou L."/>
            <person name="Ni X."/>
            <person name="Tian J."/>
            <person name="Zhou Y."/>
            <person name="Sheng Y."/>
            <person name="Liu T."/>
            <person name="Pan Y."/>
            <person name="Xia L."/>
            <person name="Li J."/>
            <person name="Zhao F."/>
            <person name="Cao W."/>
        </authorList>
    </citation>
    <scope>NUCLEOTIDE SEQUENCE</scope>
    <source>
        <strain evidence="1">Hyas-2018</strain>
    </source>
</reference>
<evidence type="ECO:0000313" key="2">
    <source>
        <dbReference type="Proteomes" id="UP000821845"/>
    </source>
</evidence>
<dbReference type="EMBL" id="CM023481">
    <property type="protein sequence ID" value="KAH6946193.1"/>
    <property type="molecule type" value="Genomic_DNA"/>
</dbReference>
<dbReference type="Proteomes" id="UP000821845">
    <property type="component" value="Chromosome 1"/>
</dbReference>
<accession>A0ACB7TGX0</accession>
<keyword evidence="2" id="KW-1185">Reference proteome</keyword>
<proteinExistence type="predicted"/>
<protein>
    <submittedName>
        <fullName evidence="1">Uncharacterized protein</fullName>
    </submittedName>
</protein>
<evidence type="ECO:0000313" key="1">
    <source>
        <dbReference type="EMBL" id="KAH6946193.1"/>
    </source>
</evidence>
<comment type="caution">
    <text evidence="1">The sequence shown here is derived from an EMBL/GenBank/DDBJ whole genome shotgun (WGS) entry which is preliminary data.</text>
</comment>
<sequence>MEEKAIPFLTTFECLEENGRNGFGVLRRTKWKRQSQIKAEQLRRPDAQLANTSTASVYLDLLSPGEHSLNKHGYIGGMFVAGF</sequence>
<organism evidence="1 2">
    <name type="scientific">Hyalomma asiaticum</name>
    <name type="common">Tick</name>
    <dbReference type="NCBI Taxonomy" id="266040"/>
    <lineage>
        <taxon>Eukaryota</taxon>
        <taxon>Metazoa</taxon>
        <taxon>Ecdysozoa</taxon>
        <taxon>Arthropoda</taxon>
        <taxon>Chelicerata</taxon>
        <taxon>Arachnida</taxon>
        <taxon>Acari</taxon>
        <taxon>Parasitiformes</taxon>
        <taxon>Ixodida</taxon>
        <taxon>Ixodoidea</taxon>
        <taxon>Ixodidae</taxon>
        <taxon>Hyalomminae</taxon>
        <taxon>Hyalomma</taxon>
    </lineage>
</organism>
<name>A0ACB7TGX0_HYAAI</name>